<dbReference type="InterPro" id="IPR036388">
    <property type="entry name" value="WH-like_DNA-bd_sf"/>
</dbReference>
<dbReference type="AlphaFoldDB" id="A0ABD5NUE4"/>
<evidence type="ECO:0000313" key="4">
    <source>
        <dbReference type="Proteomes" id="UP001595846"/>
    </source>
</evidence>
<dbReference type="RefSeq" id="WP_256532473.1">
    <property type="nucleotide sequence ID" value="NZ_CP101824.1"/>
</dbReference>
<feature type="compositionally biased region" description="Basic and acidic residues" evidence="1">
    <location>
        <begin position="20"/>
        <end position="33"/>
    </location>
</feature>
<evidence type="ECO:0000259" key="2">
    <source>
        <dbReference type="Pfam" id="PF24035"/>
    </source>
</evidence>
<dbReference type="Pfam" id="PF24035">
    <property type="entry name" value="DUF7344"/>
    <property type="match status" value="1"/>
</dbReference>
<comment type="caution">
    <text evidence="3">The sequence shown here is derived from an EMBL/GenBank/DDBJ whole genome shotgun (WGS) entry which is preliminary data.</text>
</comment>
<sequence>MTDTDPPHPFDSSPGVGEFSGRDRPPVQRRMRDSPAGPRPARAADDGDRRGTRSRADSGSHALDGDVVEGGPVSLETVLSLAGNARRRRLLAILRSVEAPVSVRTLADDLAELRADPVDENARREIELSLVHDHLPRLASLDLIEYDRVRRRVSSIAALDSIECHLETLFDPLEDESFGS</sequence>
<keyword evidence="4" id="KW-1185">Reference proteome</keyword>
<dbReference type="Gene3D" id="1.10.10.10">
    <property type="entry name" value="Winged helix-like DNA-binding domain superfamily/Winged helix DNA-binding domain"/>
    <property type="match status" value="1"/>
</dbReference>
<dbReference type="Proteomes" id="UP001595846">
    <property type="component" value="Unassembled WGS sequence"/>
</dbReference>
<dbReference type="EMBL" id="JBHSAQ010000016">
    <property type="protein sequence ID" value="MFC3960194.1"/>
    <property type="molecule type" value="Genomic_DNA"/>
</dbReference>
<feature type="domain" description="DUF7344" evidence="2">
    <location>
        <begin position="83"/>
        <end position="153"/>
    </location>
</feature>
<organism evidence="3 4">
    <name type="scientific">Halovivax cerinus</name>
    <dbReference type="NCBI Taxonomy" id="1487865"/>
    <lineage>
        <taxon>Archaea</taxon>
        <taxon>Methanobacteriati</taxon>
        <taxon>Methanobacteriota</taxon>
        <taxon>Stenosarchaea group</taxon>
        <taxon>Halobacteria</taxon>
        <taxon>Halobacteriales</taxon>
        <taxon>Natrialbaceae</taxon>
        <taxon>Halovivax</taxon>
    </lineage>
</organism>
<gene>
    <name evidence="3" type="ORF">ACFOUR_17685</name>
</gene>
<reference evidence="3 4" key="1">
    <citation type="journal article" date="2019" name="Int. J. Syst. Evol. Microbiol.">
        <title>The Global Catalogue of Microorganisms (GCM) 10K type strain sequencing project: providing services to taxonomists for standard genome sequencing and annotation.</title>
        <authorList>
            <consortium name="The Broad Institute Genomics Platform"/>
            <consortium name="The Broad Institute Genome Sequencing Center for Infectious Disease"/>
            <person name="Wu L."/>
            <person name="Ma J."/>
        </authorList>
    </citation>
    <scope>NUCLEOTIDE SEQUENCE [LARGE SCALE GENOMIC DNA]</scope>
    <source>
        <strain evidence="3 4">IBRC-M 10256</strain>
    </source>
</reference>
<dbReference type="InterPro" id="IPR055768">
    <property type="entry name" value="DUF7344"/>
</dbReference>
<dbReference type="GeneID" id="73901557"/>
<accession>A0ABD5NUE4</accession>
<feature type="region of interest" description="Disordered" evidence="1">
    <location>
        <begin position="1"/>
        <end position="69"/>
    </location>
</feature>
<evidence type="ECO:0000313" key="3">
    <source>
        <dbReference type="EMBL" id="MFC3960194.1"/>
    </source>
</evidence>
<evidence type="ECO:0000256" key="1">
    <source>
        <dbReference type="SAM" id="MobiDB-lite"/>
    </source>
</evidence>
<feature type="compositionally biased region" description="Basic and acidic residues" evidence="1">
    <location>
        <begin position="42"/>
        <end position="58"/>
    </location>
</feature>
<proteinExistence type="predicted"/>
<name>A0ABD5NUE4_9EURY</name>
<protein>
    <recommendedName>
        <fullName evidence="2">DUF7344 domain-containing protein</fullName>
    </recommendedName>
</protein>